<organism evidence="2 3">
    <name type="scientific">Desulfosporosinus lacus DSM 15449</name>
    <dbReference type="NCBI Taxonomy" id="1121420"/>
    <lineage>
        <taxon>Bacteria</taxon>
        <taxon>Bacillati</taxon>
        <taxon>Bacillota</taxon>
        <taxon>Clostridia</taxon>
        <taxon>Eubacteriales</taxon>
        <taxon>Desulfitobacteriaceae</taxon>
        <taxon>Desulfosporosinus</taxon>
    </lineage>
</organism>
<dbReference type="CDD" id="cd01045">
    <property type="entry name" value="Ferritin_like_AB"/>
    <property type="match status" value="1"/>
</dbReference>
<dbReference type="RefSeq" id="WP_073032861.1">
    <property type="nucleotide sequence ID" value="NZ_FQXJ01000029.1"/>
</dbReference>
<dbReference type="InterPro" id="IPR003251">
    <property type="entry name" value="Rr_diiron-bd_dom"/>
</dbReference>
<name>A0A1M6EYQ6_9FIRM</name>
<dbReference type="PANTHER" id="PTHR33531">
    <property type="entry name" value="RUBRERYTHRIN SUBFAMILY"/>
    <property type="match status" value="1"/>
</dbReference>
<dbReference type="EMBL" id="FQXJ01000029">
    <property type="protein sequence ID" value="SHI90594.1"/>
    <property type="molecule type" value="Genomic_DNA"/>
</dbReference>
<dbReference type="STRING" id="1121420.SAMN02746098_04828"/>
<keyword evidence="3" id="KW-1185">Reference proteome</keyword>
<proteinExistence type="predicted"/>
<reference evidence="3" key="1">
    <citation type="submission" date="2016-11" db="EMBL/GenBank/DDBJ databases">
        <authorList>
            <person name="Varghese N."/>
            <person name="Submissions S."/>
        </authorList>
    </citation>
    <scope>NUCLEOTIDE SEQUENCE [LARGE SCALE GENOMIC DNA]</scope>
    <source>
        <strain evidence="3">DSM 15449</strain>
    </source>
</reference>
<dbReference type="Gene3D" id="1.20.1260.10">
    <property type="match status" value="1"/>
</dbReference>
<dbReference type="PANTHER" id="PTHR33531:SF7">
    <property type="entry name" value="HYPOTHETICAL MEMBRANE PROTEIN, CONSERVED"/>
    <property type="match status" value="1"/>
</dbReference>
<accession>A0A1M6EYQ6</accession>
<sequence length="161" mass="18946">MDVLEFAIKMELEGEKYYTEQAKINKDNSLSTVFLLLAKEENIHAKILENKVSKLSFDLEQSERLSEVKNVFNDLGTLKNELKQVPNQLDVYRSALENEKESINLYRKYLSEATDNESKKVFEYLIKQEEDHYAIIDQIVTLINHSEEWVESAEFGKREEY</sequence>
<dbReference type="GO" id="GO:0046872">
    <property type="term" value="F:metal ion binding"/>
    <property type="evidence" value="ECO:0007669"/>
    <property type="project" value="InterPro"/>
</dbReference>
<dbReference type="InterPro" id="IPR012347">
    <property type="entry name" value="Ferritin-like"/>
</dbReference>
<dbReference type="Pfam" id="PF02915">
    <property type="entry name" value="Rubrerythrin"/>
    <property type="match status" value="1"/>
</dbReference>
<dbReference type="AlphaFoldDB" id="A0A1M6EYQ6"/>
<dbReference type="InterPro" id="IPR009078">
    <property type="entry name" value="Ferritin-like_SF"/>
</dbReference>
<dbReference type="OrthoDB" id="9792569at2"/>
<evidence type="ECO:0000259" key="1">
    <source>
        <dbReference type="Pfam" id="PF02915"/>
    </source>
</evidence>
<feature type="domain" description="Rubrerythrin diiron-binding" evidence="1">
    <location>
        <begin position="2"/>
        <end position="137"/>
    </location>
</feature>
<gene>
    <name evidence="2" type="ORF">SAMN02746098_04828</name>
</gene>
<evidence type="ECO:0000313" key="3">
    <source>
        <dbReference type="Proteomes" id="UP000183954"/>
    </source>
</evidence>
<dbReference type="SUPFAM" id="SSF47240">
    <property type="entry name" value="Ferritin-like"/>
    <property type="match status" value="1"/>
</dbReference>
<protein>
    <submittedName>
        <fullName evidence="2">Rubrerythrin</fullName>
    </submittedName>
</protein>
<dbReference type="GO" id="GO:0016491">
    <property type="term" value="F:oxidoreductase activity"/>
    <property type="evidence" value="ECO:0007669"/>
    <property type="project" value="InterPro"/>
</dbReference>
<evidence type="ECO:0000313" key="2">
    <source>
        <dbReference type="EMBL" id="SHI90594.1"/>
    </source>
</evidence>
<dbReference type="Proteomes" id="UP000183954">
    <property type="component" value="Unassembled WGS sequence"/>
</dbReference>